<accession>A0A7V7NY41</accession>
<dbReference type="InterPro" id="IPR011049">
    <property type="entry name" value="Serralysin-like_metalloprot_C"/>
</dbReference>
<reference evidence="2 3" key="1">
    <citation type="submission" date="2019-09" db="EMBL/GenBank/DDBJ databases">
        <title>Draft genome sequences of 48 bacterial type strains from the CCUG.</title>
        <authorList>
            <person name="Tunovic T."/>
            <person name="Pineiro-Iglesias B."/>
            <person name="Unosson C."/>
            <person name="Inganas E."/>
            <person name="Ohlen M."/>
            <person name="Cardew S."/>
            <person name="Jensie-Markopoulos S."/>
            <person name="Salva-Serra F."/>
            <person name="Jaen-Luchoro D."/>
            <person name="Karlsson R."/>
            <person name="Svensson-Stadler L."/>
            <person name="Chun J."/>
            <person name="Moore E."/>
        </authorList>
    </citation>
    <scope>NUCLEOTIDE SEQUENCE [LARGE SCALE GENOMIC DNA]</scope>
    <source>
        <strain evidence="2 3">CCUG 51522</strain>
    </source>
</reference>
<evidence type="ECO:0000256" key="1">
    <source>
        <dbReference type="ARBA" id="ARBA00022837"/>
    </source>
</evidence>
<dbReference type="EMBL" id="VZPO01000037">
    <property type="protein sequence ID" value="KAB0494385.1"/>
    <property type="molecule type" value="Genomic_DNA"/>
</dbReference>
<gene>
    <name evidence="2" type="ORF">F7R14_30655</name>
</gene>
<dbReference type="GO" id="GO:0005509">
    <property type="term" value="F:calcium ion binding"/>
    <property type="evidence" value="ECO:0007669"/>
    <property type="project" value="InterPro"/>
</dbReference>
<feature type="non-terminal residue" evidence="2">
    <location>
        <position position="133"/>
    </location>
</feature>
<evidence type="ECO:0000313" key="2">
    <source>
        <dbReference type="EMBL" id="KAB0494385.1"/>
    </source>
</evidence>
<proteinExistence type="predicted"/>
<dbReference type="Proteomes" id="UP000434925">
    <property type="component" value="Unassembled WGS sequence"/>
</dbReference>
<dbReference type="AlphaFoldDB" id="A0A7V7NY41"/>
<dbReference type="SUPFAM" id="SSF51120">
    <property type="entry name" value="beta-Roll"/>
    <property type="match status" value="1"/>
</dbReference>
<feature type="non-terminal residue" evidence="2">
    <location>
        <position position="1"/>
    </location>
</feature>
<comment type="caution">
    <text evidence="2">The sequence shown here is derived from an EMBL/GenBank/DDBJ whole genome shotgun (WGS) entry which is preliminary data.</text>
</comment>
<name>A0A7V7NY41_9PSED</name>
<sequence>GGLGADTLIGGAGNDTYIVDNLGDVAIETGTLAGEIDTVRSSSSYILGANLENLELTGTVNTYGIGNASNNAITGNDGNNQLNGAAGVDTLIGGKGNDDYFLDQAGELTLVQENASEGTDTLYVVYNATAQTN</sequence>
<evidence type="ECO:0000313" key="3">
    <source>
        <dbReference type="Proteomes" id="UP000434925"/>
    </source>
</evidence>
<dbReference type="Gene3D" id="2.150.10.10">
    <property type="entry name" value="Serralysin-like metalloprotease, C-terminal"/>
    <property type="match status" value="2"/>
</dbReference>
<keyword evidence="1" id="KW-0106">Calcium</keyword>
<protein>
    <submittedName>
        <fullName evidence="2">Calcium-binding protein</fullName>
    </submittedName>
</protein>
<organism evidence="2 3">
    <name type="scientific">Pseudomonas lini</name>
    <dbReference type="NCBI Taxonomy" id="163011"/>
    <lineage>
        <taxon>Bacteria</taxon>
        <taxon>Pseudomonadati</taxon>
        <taxon>Pseudomonadota</taxon>
        <taxon>Gammaproteobacteria</taxon>
        <taxon>Pseudomonadales</taxon>
        <taxon>Pseudomonadaceae</taxon>
        <taxon>Pseudomonas</taxon>
    </lineage>
</organism>
<dbReference type="PRINTS" id="PR00313">
    <property type="entry name" value="CABNDNGRPT"/>
</dbReference>
<dbReference type="Pfam" id="PF00353">
    <property type="entry name" value="HemolysinCabind"/>
    <property type="match status" value="2"/>
</dbReference>
<dbReference type="InterPro" id="IPR001343">
    <property type="entry name" value="Hemolysn_Ca-bd"/>
</dbReference>
<dbReference type="RefSeq" id="WP_151152282.1">
    <property type="nucleotide sequence ID" value="NZ_VZPO01000037.1"/>
</dbReference>